<protein>
    <submittedName>
        <fullName evidence="2">Uncharacterized protein</fullName>
    </submittedName>
</protein>
<keyword evidence="3" id="KW-1185">Reference proteome</keyword>
<comment type="caution">
    <text evidence="2">The sequence shown here is derived from an EMBL/GenBank/DDBJ whole genome shotgun (WGS) entry which is preliminary data.</text>
</comment>
<evidence type="ECO:0000313" key="2">
    <source>
        <dbReference type="EMBL" id="KMM39690.1"/>
    </source>
</evidence>
<feature type="transmembrane region" description="Helical" evidence="1">
    <location>
        <begin position="48"/>
        <end position="68"/>
    </location>
</feature>
<accession>A0A0J6D2Y5</accession>
<dbReference type="Proteomes" id="UP000035996">
    <property type="component" value="Unassembled WGS sequence"/>
</dbReference>
<dbReference type="STRING" id="157733.AB986_08090"/>
<evidence type="ECO:0000256" key="1">
    <source>
        <dbReference type="SAM" id="Phobius"/>
    </source>
</evidence>
<feature type="transmembrane region" description="Helical" evidence="1">
    <location>
        <begin position="6"/>
        <end position="28"/>
    </location>
</feature>
<proteinExistence type="predicted"/>
<reference evidence="2" key="1">
    <citation type="submission" date="2015-06" db="EMBL/GenBank/DDBJ databases">
        <authorList>
            <person name="Liu B."/>
            <person name="Wang J."/>
            <person name="Zhu Y."/>
            <person name="Liu G."/>
            <person name="Chen Q."/>
            <person name="Zheng C."/>
            <person name="Che J."/>
            <person name="Ge C."/>
            <person name="Shi H."/>
            <person name="Pan Z."/>
            <person name="Liu X."/>
        </authorList>
    </citation>
    <scope>NUCLEOTIDE SEQUENCE [LARGE SCALE GENOMIC DNA]</scope>
    <source>
        <strain evidence="2">DSM 16346</strain>
    </source>
</reference>
<keyword evidence="1" id="KW-0472">Membrane</keyword>
<gene>
    <name evidence="2" type="ORF">AB986_08090</name>
</gene>
<name>A0A0J6D2Y5_9BACL</name>
<evidence type="ECO:0000313" key="3">
    <source>
        <dbReference type="Proteomes" id="UP000035996"/>
    </source>
</evidence>
<dbReference type="EMBL" id="LELK01000001">
    <property type="protein sequence ID" value="KMM39690.1"/>
    <property type="molecule type" value="Genomic_DNA"/>
</dbReference>
<feature type="transmembrane region" description="Helical" evidence="1">
    <location>
        <begin position="80"/>
        <end position="101"/>
    </location>
</feature>
<sequence length="110" mass="12885">MWEFFGIFRLILGYILGIQFGYGVLILLLGRIMINYFAVTIEEKPSNLIQKVINIFMISTIGSGYYIYKKVANYNWFLRKIFFAIALFVQGVLSIIIYQVIYRSMKGIFL</sequence>
<dbReference type="AlphaFoldDB" id="A0A0J6D2Y5"/>
<keyword evidence="1" id="KW-0812">Transmembrane</keyword>
<keyword evidence="1" id="KW-1133">Transmembrane helix</keyword>
<organism evidence="2 3">
    <name type="scientific">Guptibacillus hwajinpoensis</name>
    <dbReference type="NCBI Taxonomy" id="208199"/>
    <lineage>
        <taxon>Bacteria</taxon>
        <taxon>Bacillati</taxon>
        <taxon>Bacillota</taxon>
        <taxon>Bacilli</taxon>
        <taxon>Bacillales</taxon>
        <taxon>Guptibacillaceae</taxon>
        <taxon>Guptibacillus</taxon>
    </lineage>
</organism>